<dbReference type="GO" id="GO:0016020">
    <property type="term" value="C:membrane"/>
    <property type="evidence" value="ECO:0007669"/>
    <property type="project" value="UniProtKB-SubCell"/>
</dbReference>
<comment type="subcellular location">
    <subcellularLocation>
        <location evidence="1">Membrane</location>
        <topology evidence="1">Multi-pass membrane protein</topology>
    </subcellularLocation>
</comment>
<evidence type="ECO:0000256" key="4">
    <source>
        <dbReference type="ARBA" id="ARBA00023136"/>
    </source>
</evidence>
<feature type="transmembrane region" description="Helical" evidence="5">
    <location>
        <begin position="440"/>
        <end position="460"/>
    </location>
</feature>
<gene>
    <name evidence="7" type="ORF">NQ314_005168</name>
</gene>
<evidence type="ECO:0000256" key="3">
    <source>
        <dbReference type="ARBA" id="ARBA00022989"/>
    </source>
</evidence>
<proteinExistence type="predicted"/>
<keyword evidence="8" id="KW-1185">Reference proteome</keyword>
<dbReference type="InterPro" id="IPR024989">
    <property type="entry name" value="MFS_assoc_dom"/>
</dbReference>
<accession>A0AAV8ZJG9</accession>
<organism evidence="7 8">
    <name type="scientific">Rhamnusium bicolor</name>
    <dbReference type="NCBI Taxonomy" id="1586634"/>
    <lineage>
        <taxon>Eukaryota</taxon>
        <taxon>Metazoa</taxon>
        <taxon>Ecdysozoa</taxon>
        <taxon>Arthropoda</taxon>
        <taxon>Hexapoda</taxon>
        <taxon>Insecta</taxon>
        <taxon>Pterygota</taxon>
        <taxon>Neoptera</taxon>
        <taxon>Endopterygota</taxon>
        <taxon>Coleoptera</taxon>
        <taxon>Polyphaga</taxon>
        <taxon>Cucujiformia</taxon>
        <taxon>Chrysomeloidea</taxon>
        <taxon>Cerambycidae</taxon>
        <taxon>Lepturinae</taxon>
        <taxon>Rhagiini</taxon>
        <taxon>Rhamnusium</taxon>
    </lineage>
</organism>
<feature type="transmembrane region" description="Helical" evidence="5">
    <location>
        <begin position="12"/>
        <end position="30"/>
    </location>
</feature>
<feature type="domain" description="Major facilitator superfamily associated" evidence="6">
    <location>
        <begin position="1"/>
        <end position="390"/>
    </location>
</feature>
<dbReference type="PANTHER" id="PTHR16172">
    <property type="entry name" value="MAJOR FACILITATOR SUPERFAMILY DOMAIN-CONTAINING PROTEIN 6-LIKE"/>
    <property type="match status" value="1"/>
</dbReference>
<dbReference type="AlphaFoldDB" id="A0AAV8ZJG9"/>
<protein>
    <recommendedName>
        <fullName evidence="6">Major facilitator superfamily associated domain-containing protein</fullName>
    </recommendedName>
</protein>
<reference evidence="7" key="1">
    <citation type="journal article" date="2023" name="Insect Mol. Biol.">
        <title>Genome sequencing provides insights into the evolution of gene families encoding plant cell wall-degrading enzymes in longhorned beetles.</title>
        <authorList>
            <person name="Shin N.R."/>
            <person name="Okamura Y."/>
            <person name="Kirsch R."/>
            <person name="Pauchet Y."/>
        </authorList>
    </citation>
    <scope>NUCLEOTIDE SEQUENCE</scope>
    <source>
        <strain evidence="7">RBIC_L_NR</strain>
    </source>
</reference>
<evidence type="ECO:0000256" key="2">
    <source>
        <dbReference type="ARBA" id="ARBA00022692"/>
    </source>
</evidence>
<dbReference type="Proteomes" id="UP001162156">
    <property type="component" value="Unassembled WGS sequence"/>
</dbReference>
<feature type="transmembrane region" description="Helical" evidence="5">
    <location>
        <begin position="285"/>
        <end position="312"/>
    </location>
</feature>
<sequence length="506" mass="55550">MNSTGLSKDESIQISIVAPLIALIGPLVAAPLADRLGGGFGGAPRSKTGRYLRVMIAICLILATIFYWLLCAVPRIIRSPPNVSFTCDEKGGFILQDRCGADRICYNWGSAKGSVLVKNCQFSCNASSGYASEVTTMYPDEEETTELTEEDSDYSGYGPIEGEQLVYGNTSPNETETTFISHPHMCYKNASGDNIICEVFTKYSKPIDFRIGLKPTINTDEDLDDTCKYPFSDYFQCRINPEVIKNLSSRQEDCHPNVVCEIHDPYNNKDSLLKRSQCGYDNISFWLYLFIRSFADIFPAAAATLLATAVVIATRETSTGRGDVGKQFAAGALGFGIFAPIIGGVANGIFLGAMICFTILMVLAAIILLLDNNMPLSPPEWWWHTRCGLLALPMSSVREYGLETGALGVVLFLLGRCFGALFGGMAYTEYPNNFQDVHRGFTIAAGTVAVFYFITYHFYLKPKCAAPVHLPPDPAPAVVQSMNGNGSYTPLRVYHNSKSKKGHFRY</sequence>
<name>A0AAV8ZJG9_9CUCU</name>
<keyword evidence="3 5" id="KW-1133">Transmembrane helix</keyword>
<feature type="transmembrane region" description="Helical" evidence="5">
    <location>
        <begin position="349"/>
        <end position="370"/>
    </location>
</feature>
<feature type="transmembrane region" description="Helical" evidence="5">
    <location>
        <begin position="51"/>
        <end position="70"/>
    </location>
</feature>
<dbReference type="InterPro" id="IPR051717">
    <property type="entry name" value="MFS_MFSD6"/>
</dbReference>
<feature type="transmembrane region" description="Helical" evidence="5">
    <location>
        <begin position="404"/>
        <end position="428"/>
    </location>
</feature>
<dbReference type="Pfam" id="PF12832">
    <property type="entry name" value="MFS_1_like"/>
    <property type="match status" value="1"/>
</dbReference>
<feature type="transmembrane region" description="Helical" evidence="5">
    <location>
        <begin position="324"/>
        <end position="343"/>
    </location>
</feature>
<comment type="caution">
    <text evidence="7">The sequence shown here is derived from an EMBL/GenBank/DDBJ whole genome shotgun (WGS) entry which is preliminary data.</text>
</comment>
<keyword evidence="2 5" id="KW-0812">Transmembrane</keyword>
<evidence type="ECO:0000313" key="7">
    <source>
        <dbReference type="EMBL" id="KAJ8964028.1"/>
    </source>
</evidence>
<dbReference type="PANTHER" id="PTHR16172:SF27">
    <property type="entry name" value="FI19426P1"/>
    <property type="match status" value="1"/>
</dbReference>
<dbReference type="EMBL" id="JANEYF010001453">
    <property type="protein sequence ID" value="KAJ8964028.1"/>
    <property type="molecule type" value="Genomic_DNA"/>
</dbReference>
<evidence type="ECO:0000313" key="8">
    <source>
        <dbReference type="Proteomes" id="UP001162156"/>
    </source>
</evidence>
<evidence type="ECO:0000256" key="1">
    <source>
        <dbReference type="ARBA" id="ARBA00004141"/>
    </source>
</evidence>
<evidence type="ECO:0000256" key="5">
    <source>
        <dbReference type="SAM" id="Phobius"/>
    </source>
</evidence>
<evidence type="ECO:0000259" key="6">
    <source>
        <dbReference type="Pfam" id="PF12832"/>
    </source>
</evidence>
<keyword evidence="4 5" id="KW-0472">Membrane</keyword>